<evidence type="ECO:0000256" key="2">
    <source>
        <dbReference type="SAM" id="MobiDB-lite"/>
    </source>
</evidence>
<dbReference type="SUPFAM" id="SSF81665">
    <property type="entry name" value="Calcium ATPase, transmembrane domain M"/>
    <property type="match status" value="1"/>
</dbReference>
<protein>
    <recommendedName>
        <fullName evidence="4">P-type ATPase A domain-containing protein</fullName>
    </recommendedName>
</protein>
<dbReference type="InterPro" id="IPR059000">
    <property type="entry name" value="ATPase_P-type_domA"/>
</dbReference>
<feature type="transmembrane region" description="Helical" evidence="3">
    <location>
        <begin position="32"/>
        <end position="48"/>
    </location>
</feature>
<evidence type="ECO:0000256" key="3">
    <source>
        <dbReference type="SAM" id="Phobius"/>
    </source>
</evidence>
<comment type="caution">
    <text evidence="5">The sequence shown here is derived from an EMBL/GenBank/DDBJ whole genome shotgun (WGS) entry which is preliminary data.</text>
</comment>
<accession>A0A7J0FLB1</accession>
<evidence type="ECO:0000256" key="1">
    <source>
        <dbReference type="ARBA" id="ARBA00022842"/>
    </source>
</evidence>
<feature type="domain" description="P-type ATPase A" evidence="4">
    <location>
        <begin position="233"/>
        <end position="277"/>
    </location>
</feature>
<dbReference type="Pfam" id="PF00122">
    <property type="entry name" value="E1-E2_ATPase"/>
    <property type="match status" value="1"/>
</dbReference>
<dbReference type="AlphaFoldDB" id="A0A7J0FLB1"/>
<dbReference type="GO" id="GO:0005388">
    <property type="term" value="F:P-type calcium transporter activity"/>
    <property type="evidence" value="ECO:0007669"/>
    <property type="project" value="TreeGrafter"/>
</dbReference>
<dbReference type="PANTHER" id="PTHR24093">
    <property type="entry name" value="CATION TRANSPORTING ATPASE"/>
    <property type="match status" value="1"/>
</dbReference>
<evidence type="ECO:0000259" key="4">
    <source>
        <dbReference type="Pfam" id="PF00122"/>
    </source>
</evidence>
<evidence type="ECO:0000313" key="5">
    <source>
        <dbReference type="EMBL" id="GFY99186.1"/>
    </source>
</evidence>
<dbReference type="Proteomes" id="UP000585474">
    <property type="component" value="Unassembled WGS sequence"/>
</dbReference>
<keyword evidence="3" id="KW-0472">Membrane</keyword>
<gene>
    <name evidence="5" type="ORF">Acr_13g0005870</name>
</gene>
<dbReference type="InterPro" id="IPR023298">
    <property type="entry name" value="ATPase_P-typ_TM_dom_sf"/>
</dbReference>
<keyword evidence="6" id="KW-1185">Reference proteome</keyword>
<organism evidence="5 6">
    <name type="scientific">Actinidia rufa</name>
    <dbReference type="NCBI Taxonomy" id="165716"/>
    <lineage>
        <taxon>Eukaryota</taxon>
        <taxon>Viridiplantae</taxon>
        <taxon>Streptophyta</taxon>
        <taxon>Embryophyta</taxon>
        <taxon>Tracheophyta</taxon>
        <taxon>Spermatophyta</taxon>
        <taxon>Magnoliopsida</taxon>
        <taxon>eudicotyledons</taxon>
        <taxon>Gunneridae</taxon>
        <taxon>Pentapetalae</taxon>
        <taxon>asterids</taxon>
        <taxon>Ericales</taxon>
        <taxon>Actinidiaceae</taxon>
        <taxon>Actinidia</taxon>
    </lineage>
</organism>
<feature type="transmembrane region" description="Helical" evidence="3">
    <location>
        <begin position="202"/>
        <end position="220"/>
    </location>
</feature>
<keyword evidence="1" id="KW-0460">Magnesium</keyword>
<feature type="compositionally biased region" description="Basic and acidic residues" evidence="2">
    <location>
        <begin position="17"/>
        <end position="29"/>
    </location>
</feature>
<feature type="transmembrane region" description="Helical" evidence="3">
    <location>
        <begin position="171"/>
        <end position="190"/>
    </location>
</feature>
<reference evidence="5 6" key="1">
    <citation type="submission" date="2019-07" db="EMBL/GenBank/DDBJ databases">
        <title>De Novo Assembly of kiwifruit Actinidia rufa.</title>
        <authorList>
            <person name="Sugita-Konishi S."/>
            <person name="Sato K."/>
            <person name="Mori E."/>
            <person name="Abe Y."/>
            <person name="Kisaki G."/>
            <person name="Hamano K."/>
            <person name="Suezawa K."/>
            <person name="Otani M."/>
            <person name="Fukuda T."/>
            <person name="Manabe T."/>
            <person name="Gomi K."/>
            <person name="Tabuchi M."/>
            <person name="Akimitsu K."/>
            <person name="Kataoka I."/>
        </authorList>
    </citation>
    <scope>NUCLEOTIDE SEQUENCE [LARGE SCALE GENOMIC DNA]</scope>
    <source>
        <strain evidence="6">cv. Fuchu</strain>
    </source>
</reference>
<dbReference type="OrthoDB" id="116380at2759"/>
<keyword evidence="3" id="KW-1133">Transmembrane helix</keyword>
<keyword evidence="3" id="KW-0812">Transmembrane</keyword>
<feature type="region of interest" description="Disordered" evidence="2">
    <location>
        <begin position="1"/>
        <end position="29"/>
    </location>
</feature>
<dbReference type="GO" id="GO:0005886">
    <property type="term" value="C:plasma membrane"/>
    <property type="evidence" value="ECO:0007669"/>
    <property type="project" value="TreeGrafter"/>
</dbReference>
<dbReference type="EMBL" id="BJWL01000013">
    <property type="protein sequence ID" value="GFY99186.1"/>
    <property type="molecule type" value="Genomic_DNA"/>
</dbReference>
<dbReference type="Gene3D" id="2.70.150.10">
    <property type="entry name" value="Calcium-transporting ATPase, cytoplasmic transduction domain A"/>
    <property type="match status" value="1"/>
</dbReference>
<dbReference type="InterPro" id="IPR008250">
    <property type="entry name" value="ATPase_P-typ_transduc_dom_A_sf"/>
</dbReference>
<name>A0A7J0FLB1_9ERIC</name>
<dbReference type="Gene3D" id="1.20.1110.10">
    <property type="entry name" value="Calcium-transporting ATPase, transmembrane domain"/>
    <property type="match status" value="1"/>
</dbReference>
<evidence type="ECO:0000313" key="6">
    <source>
        <dbReference type="Proteomes" id="UP000585474"/>
    </source>
</evidence>
<dbReference type="SUPFAM" id="SSF81653">
    <property type="entry name" value="Calcium ATPase, transduction domain A"/>
    <property type="match status" value="1"/>
</dbReference>
<dbReference type="PANTHER" id="PTHR24093:SF454">
    <property type="entry name" value="CATION-TRANSPORTING P-TYPE ATPASE C-TERMINAL DOMAIN-CONTAINING PROTEIN"/>
    <property type="match status" value="1"/>
</dbReference>
<proteinExistence type="predicted"/>
<sequence>MSSYPSSSAGRCCDGSETDRKDDSETSKSKELSLRAITVGIAFSMRLAKKAKCRKRWKVSISVILATVSKKSSPSYVPLRASTPTSPSPSQVLINIPEENEKDEISQIVRDKNLNALRQFGGVQRVASLFNSNLETGRVMNRFHDPNNSTPNKSDDTRQFWYFFVKACKSYTVFLLLISGILSLVTEIWVEGSNEGWENGATILIAVFLLVTVTAGADFYRARKQENETRREEAKVEVVRSGISETAPVSCIDLGDLVILKAGDRVPADGLLVGGDGLMLNDTLASNIDCEQNPFLLSHLKVILH</sequence>